<dbReference type="EMBL" id="RCCJ01000001">
    <property type="protein sequence ID" value="RLJ71557.1"/>
    <property type="molecule type" value="Genomic_DNA"/>
</dbReference>
<reference evidence="11 12" key="1">
    <citation type="submission" date="2018-10" db="EMBL/GenBank/DDBJ databases">
        <title>Genomic Encyclopedia of Archaeal and Bacterial Type Strains, Phase II (KMG-II): from individual species to whole genera.</title>
        <authorList>
            <person name="Goeker M."/>
        </authorList>
    </citation>
    <scope>NUCLEOTIDE SEQUENCE [LARGE SCALE GENOMIC DNA]</scope>
    <source>
        <strain evidence="11 12">DSM 16510</strain>
    </source>
</reference>
<dbReference type="SUPFAM" id="SSF51658">
    <property type="entry name" value="Xylose isomerase-like"/>
    <property type="match status" value="1"/>
</dbReference>
<evidence type="ECO:0000256" key="3">
    <source>
        <dbReference type="ARBA" id="ARBA00022723"/>
    </source>
</evidence>
<dbReference type="OrthoDB" id="9805666at2"/>
<evidence type="ECO:0000256" key="9">
    <source>
        <dbReference type="HAMAP-Rule" id="MF_00152"/>
    </source>
</evidence>
<evidence type="ECO:0000313" key="12">
    <source>
        <dbReference type="Proteomes" id="UP000267841"/>
    </source>
</evidence>
<evidence type="ECO:0000256" key="2">
    <source>
        <dbReference type="ARBA" id="ARBA00022722"/>
    </source>
</evidence>
<feature type="binding site" evidence="9">
    <location>
        <position position="213"/>
    </location>
    <ligand>
        <name>Zn(2+)</name>
        <dbReference type="ChEBI" id="CHEBI:29105"/>
        <label>2</label>
    </ligand>
</feature>
<keyword evidence="8 9" id="KW-0234">DNA repair</keyword>
<comment type="similarity">
    <text evidence="1 9">Belongs to the AP endonuclease 2 family.</text>
</comment>
<keyword evidence="7 9" id="KW-0862">Zinc</keyword>
<feature type="binding site" evidence="9">
    <location>
        <position position="179"/>
    </location>
    <ligand>
        <name>Zn(2+)</name>
        <dbReference type="ChEBI" id="CHEBI:29105"/>
        <label>3</label>
    </ligand>
</feature>
<feature type="binding site" evidence="9">
    <location>
        <position position="106"/>
    </location>
    <ligand>
        <name>Zn(2+)</name>
        <dbReference type="ChEBI" id="CHEBI:29105"/>
        <label>1</label>
    </ligand>
</feature>
<dbReference type="GO" id="GO:0008081">
    <property type="term" value="F:phosphoric diester hydrolase activity"/>
    <property type="evidence" value="ECO:0007669"/>
    <property type="project" value="TreeGrafter"/>
</dbReference>
<evidence type="ECO:0000256" key="8">
    <source>
        <dbReference type="ARBA" id="ARBA00023204"/>
    </source>
</evidence>
<evidence type="ECO:0000256" key="5">
    <source>
        <dbReference type="ARBA" id="ARBA00022763"/>
    </source>
</evidence>
<dbReference type="InterPro" id="IPR001719">
    <property type="entry name" value="AP_endonuc_2"/>
</dbReference>
<dbReference type="EC" id="3.1.21.2" evidence="9"/>
<dbReference type="InterPro" id="IPR018246">
    <property type="entry name" value="AP_endonuc_F2_Zn_BS"/>
</dbReference>
<dbReference type="AlphaFoldDB" id="A0A497XRA3"/>
<keyword evidence="4 9" id="KW-0255">Endonuclease</keyword>
<evidence type="ECO:0000313" key="11">
    <source>
        <dbReference type="EMBL" id="RLJ71557.1"/>
    </source>
</evidence>
<feature type="domain" description="Xylose isomerase-like TIM barrel" evidence="10">
    <location>
        <begin position="18"/>
        <end position="261"/>
    </location>
</feature>
<dbReference type="SMART" id="SM00518">
    <property type="entry name" value="AP2Ec"/>
    <property type="match status" value="1"/>
</dbReference>
<dbReference type="InterPro" id="IPR013022">
    <property type="entry name" value="Xyl_isomerase-like_TIM-brl"/>
</dbReference>
<evidence type="ECO:0000256" key="4">
    <source>
        <dbReference type="ARBA" id="ARBA00022759"/>
    </source>
</evidence>
<feature type="binding site" evidence="9">
    <location>
        <position position="228"/>
    </location>
    <ligand>
        <name>Zn(2+)</name>
        <dbReference type="ChEBI" id="CHEBI:29105"/>
        <label>3</label>
    </ligand>
</feature>
<dbReference type="PROSITE" id="PS00731">
    <property type="entry name" value="AP_NUCLEASE_F2_3"/>
    <property type="match status" value="1"/>
</dbReference>
<accession>A0A497XRA3</accession>
<comment type="function">
    <text evidence="9">Endonuclease IV plays a role in DNA repair. It cleaves phosphodiester bonds at apurinic or apyrimidinic (AP) sites, generating a 3'-hydroxyl group and a 5'-terminal sugar phosphate.</text>
</comment>
<dbReference type="Proteomes" id="UP000267841">
    <property type="component" value="Unassembled WGS sequence"/>
</dbReference>
<keyword evidence="12" id="KW-1185">Reference proteome</keyword>
<feature type="binding site" evidence="9">
    <location>
        <position position="143"/>
    </location>
    <ligand>
        <name>Zn(2+)</name>
        <dbReference type="ChEBI" id="CHEBI:29105"/>
        <label>2</label>
    </ligand>
</feature>
<protein>
    <recommendedName>
        <fullName evidence="9">Probable endonuclease 4</fullName>
        <ecNumber evidence="9">3.1.21.2</ecNumber>
    </recommendedName>
    <alternativeName>
        <fullName evidence="9">Endodeoxyribonuclease IV</fullName>
    </alternativeName>
    <alternativeName>
        <fullName evidence="9">Endonuclease IV</fullName>
    </alternativeName>
</protein>
<sequence>MALFGAHVSSAGSILKTFDRAKEVTAEVFQFFLRSPRAWRWKGVSNELVNTFSQELQNFGKPVMVHAPYLLNLASADLELRNRSISVFLEELELCDRAGIHFYNFHPGTAKGISEEEALRNIVSSLERVFNSYEPKTTTVLLENTAGERGDMGKNFSELKEIIDRFPGVKLGVCIDTCHAFAYGYEINKEVGFSRFLSEIERTIGFDRIKAIHANDSKVPLGGRRDRHEHIGEGFIGYEGFRNFLRHEYLRELPYYIETPKTGGMDIVNLNRLREIYSL</sequence>
<dbReference type="PROSITE" id="PS51432">
    <property type="entry name" value="AP_NUCLEASE_F2_4"/>
    <property type="match status" value="1"/>
</dbReference>
<feature type="binding site" evidence="9">
    <location>
        <position position="143"/>
    </location>
    <ligand>
        <name>Zn(2+)</name>
        <dbReference type="ChEBI" id="CHEBI:29105"/>
        <label>1</label>
    </ligand>
</feature>
<dbReference type="PANTHER" id="PTHR21445">
    <property type="entry name" value="ENDONUCLEASE IV ENDODEOXYRIBONUCLEASE IV"/>
    <property type="match status" value="1"/>
</dbReference>
<evidence type="ECO:0000256" key="6">
    <source>
        <dbReference type="ARBA" id="ARBA00022801"/>
    </source>
</evidence>
<dbReference type="RefSeq" id="WP_121013021.1">
    <property type="nucleotide sequence ID" value="NZ_RCCJ01000001.1"/>
</dbReference>
<gene>
    <name evidence="9" type="primary">nfo</name>
    <name evidence="11" type="ORF">BCF55_1861</name>
</gene>
<dbReference type="GO" id="GO:0003906">
    <property type="term" value="F:DNA-(apurinic or apyrimidinic site) endonuclease activity"/>
    <property type="evidence" value="ECO:0007669"/>
    <property type="project" value="TreeGrafter"/>
</dbReference>
<proteinExistence type="inferred from homology"/>
<dbReference type="GO" id="GO:0008270">
    <property type="term" value="F:zinc ion binding"/>
    <property type="evidence" value="ECO:0007669"/>
    <property type="project" value="UniProtKB-UniRule"/>
</dbReference>
<dbReference type="NCBIfam" id="TIGR00587">
    <property type="entry name" value="nfo"/>
    <property type="match status" value="1"/>
</dbReference>
<dbReference type="HAMAP" id="MF_00152">
    <property type="entry name" value="Nfo"/>
    <property type="match status" value="1"/>
</dbReference>
<comment type="catalytic activity">
    <reaction evidence="9">
        <text>Endonucleolytic cleavage to 5'-phosphooligonucleotide end-products.</text>
        <dbReference type="EC" id="3.1.21.2"/>
    </reaction>
</comment>
<dbReference type="GO" id="GO:0006284">
    <property type="term" value="P:base-excision repair"/>
    <property type="evidence" value="ECO:0007669"/>
    <property type="project" value="TreeGrafter"/>
</dbReference>
<evidence type="ECO:0000256" key="1">
    <source>
        <dbReference type="ARBA" id="ARBA00005340"/>
    </source>
</evidence>
<dbReference type="PROSITE" id="PS00729">
    <property type="entry name" value="AP_NUCLEASE_F2_1"/>
    <property type="match status" value="1"/>
</dbReference>
<feature type="binding site" evidence="9">
    <location>
        <position position="258"/>
    </location>
    <ligand>
        <name>Zn(2+)</name>
        <dbReference type="ChEBI" id="CHEBI:29105"/>
        <label>2</label>
    </ligand>
</feature>
<dbReference type="PROSITE" id="PS00730">
    <property type="entry name" value="AP_NUCLEASE_F2_2"/>
    <property type="match status" value="1"/>
</dbReference>
<dbReference type="Gene3D" id="3.20.20.150">
    <property type="entry name" value="Divalent-metal-dependent TIM barrel enzymes"/>
    <property type="match status" value="1"/>
</dbReference>
<organism evidence="11 12">
    <name type="scientific">Hydrogenivirga caldilitoris</name>
    <dbReference type="NCBI Taxonomy" id="246264"/>
    <lineage>
        <taxon>Bacteria</taxon>
        <taxon>Pseudomonadati</taxon>
        <taxon>Aquificota</taxon>
        <taxon>Aquificia</taxon>
        <taxon>Aquificales</taxon>
        <taxon>Aquificaceae</taxon>
        <taxon>Hydrogenivirga</taxon>
    </lineage>
</organism>
<dbReference type="InterPro" id="IPR036237">
    <property type="entry name" value="Xyl_isomerase-like_sf"/>
</dbReference>
<dbReference type="PANTHER" id="PTHR21445:SF0">
    <property type="entry name" value="APURINIC-APYRIMIDINIC ENDONUCLEASE"/>
    <property type="match status" value="1"/>
</dbReference>
<evidence type="ECO:0000256" key="7">
    <source>
        <dbReference type="ARBA" id="ARBA00022833"/>
    </source>
</evidence>
<comment type="cofactor">
    <cofactor evidence="9">
        <name>Zn(2+)</name>
        <dbReference type="ChEBI" id="CHEBI:29105"/>
    </cofactor>
    <text evidence="9">Binds 3 Zn(2+) ions.</text>
</comment>
<dbReference type="GO" id="GO:0008833">
    <property type="term" value="F:deoxyribonuclease IV (phage-T4-induced) activity"/>
    <property type="evidence" value="ECO:0007669"/>
    <property type="project" value="UniProtKB-UniRule"/>
</dbReference>
<dbReference type="CDD" id="cd00019">
    <property type="entry name" value="AP2Ec"/>
    <property type="match status" value="1"/>
</dbReference>
<keyword evidence="5 9" id="KW-0227">DNA damage</keyword>
<comment type="caution">
    <text evidence="11">The sequence shown here is derived from an EMBL/GenBank/DDBJ whole genome shotgun (WGS) entry which is preliminary data.</text>
</comment>
<name>A0A497XRA3_9AQUI</name>
<feature type="binding site" evidence="9">
    <location>
        <position position="226"/>
    </location>
    <ligand>
        <name>Zn(2+)</name>
        <dbReference type="ChEBI" id="CHEBI:29105"/>
        <label>3</label>
    </ligand>
</feature>
<keyword evidence="3 9" id="KW-0479">Metal-binding</keyword>
<keyword evidence="6 9" id="KW-0378">Hydrolase</keyword>
<keyword evidence="2 9" id="KW-0540">Nuclease</keyword>
<dbReference type="GO" id="GO:0003677">
    <property type="term" value="F:DNA binding"/>
    <property type="evidence" value="ECO:0007669"/>
    <property type="project" value="InterPro"/>
</dbReference>
<dbReference type="Pfam" id="PF01261">
    <property type="entry name" value="AP_endonuc_2"/>
    <property type="match status" value="1"/>
</dbReference>
<feature type="binding site" evidence="9">
    <location>
        <position position="66"/>
    </location>
    <ligand>
        <name>Zn(2+)</name>
        <dbReference type="ChEBI" id="CHEBI:29105"/>
        <label>1</label>
    </ligand>
</feature>
<evidence type="ECO:0000259" key="10">
    <source>
        <dbReference type="Pfam" id="PF01261"/>
    </source>
</evidence>
<dbReference type="FunFam" id="3.20.20.150:FF:000001">
    <property type="entry name" value="Probable endonuclease 4"/>
    <property type="match status" value="1"/>
</dbReference>
<feature type="binding site" evidence="9">
    <location>
        <position position="176"/>
    </location>
    <ligand>
        <name>Zn(2+)</name>
        <dbReference type="ChEBI" id="CHEBI:29105"/>
        <label>2</label>
    </ligand>
</feature>